<proteinExistence type="inferred from homology"/>
<evidence type="ECO:0000256" key="3">
    <source>
        <dbReference type="PROSITE-ProRule" id="PRU01191"/>
    </source>
</evidence>
<comment type="caution">
    <text evidence="4">The sequence shown here is derived from an EMBL/GenBank/DDBJ whole genome shotgun (WGS) entry which is preliminary data.</text>
</comment>
<dbReference type="PANTHER" id="PTHR31636">
    <property type="entry name" value="OSJNBA0084A10.13 PROTEIN-RELATED"/>
    <property type="match status" value="1"/>
</dbReference>
<evidence type="ECO:0000256" key="2">
    <source>
        <dbReference type="ARBA" id="ARBA00023163"/>
    </source>
</evidence>
<comment type="similarity">
    <text evidence="3">Belongs to the GRAS family.</text>
</comment>
<protein>
    <recommendedName>
        <fullName evidence="6">Nodulation-signaling pathway 2 protein</fullName>
    </recommendedName>
</protein>
<evidence type="ECO:0000256" key="1">
    <source>
        <dbReference type="ARBA" id="ARBA00023015"/>
    </source>
</evidence>
<name>A0A8J5BK47_ZINOF</name>
<dbReference type="EMBL" id="JACMSC010000019">
    <property type="protein sequence ID" value="KAG6473623.1"/>
    <property type="molecule type" value="Genomic_DNA"/>
</dbReference>
<accession>A0A8J5BK47</accession>
<evidence type="ECO:0000313" key="4">
    <source>
        <dbReference type="EMBL" id="KAG6473623.1"/>
    </source>
</evidence>
<feature type="region of interest" description="SAW" evidence="3">
    <location>
        <begin position="418"/>
        <end position="493"/>
    </location>
</feature>
<reference evidence="4 5" key="1">
    <citation type="submission" date="2020-08" db="EMBL/GenBank/DDBJ databases">
        <title>Plant Genome Project.</title>
        <authorList>
            <person name="Zhang R.-G."/>
        </authorList>
    </citation>
    <scope>NUCLEOTIDE SEQUENCE [LARGE SCALE GENOMIC DNA]</scope>
    <source>
        <tissue evidence="4">Rhizome</tissue>
    </source>
</reference>
<sequence length="514" mass="55646">MEVAMDEGNDFSRCNFSTAAAMDDYFACAWNNWEQSVADVGPFSASADADDFHDLVESIVFADDVDYDPSTGHFSLPQSPSYNSNTSTCTPVAEEEEHNATATAGNDAKGLRLVHLLEAAAEALGGVHKCPDLARVILVRLRELLGRGGEGTSIERLAGHFTDALQGLLDGGRTSLRDGGQHNHNNKMEVLTAFQLLQDMSPYTKFGHFTANQAILEATAVDRRIHVVDFEIAEGVQWASLMQALASRPGTSSPHLRITAMIRSGGSRSAQETGRLLAAYAASLGQPFSFSQCRLEANSERFRAAGVKVVKGEALVMNCVLHPTTTAARRRTTGSVASFLSGSVDLGARVVTLVEEEVGEGEEAEEEQGRGFVGRFMAELGRYSAVWDSLEAEFPMQGQARAVVERVILGPRIAGAIGHAFRAEEEEGGQVESWGEWMTAMGFGKVSISCFNHCQAKLLLGLFKGGYKVEETATNKLVLGWKTRRLLSASVWKPPSPVLLPVIDSFEDSDFLFD</sequence>
<comment type="caution">
    <text evidence="3">Lacks conserved residue(s) required for the propagation of feature annotation.</text>
</comment>
<organism evidence="4 5">
    <name type="scientific">Zingiber officinale</name>
    <name type="common">Ginger</name>
    <name type="synonym">Amomum zingiber</name>
    <dbReference type="NCBI Taxonomy" id="94328"/>
    <lineage>
        <taxon>Eukaryota</taxon>
        <taxon>Viridiplantae</taxon>
        <taxon>Streptophyta</taxon>
        <taxon>Embryophyta</taxon>
        <taxon>Tracheophyta</taxon>
        <taxon>Spermatophyta</taxon>
        <taxon>Magnoliopsida</taxon>
        <taxon>Liliopsida</taxon>
        <taxon>Zingiberales</taxon>
        <taxon>Zingiberaceae</taxon>
        <taxon>Zingiber</taxon>
    </lineage>
</organism>
<evidence type="ECO:0008006" key="6">
    <source>
        <dbReference type="Google" id="ProtNLM"/>
    </source>
</evidence>
<dbReference type="Pfam" id="PF03514">
    <property type="entry name" value="GRAS"/>
    <property type="match status" value="1"/>
</dbReference>
<evidence type="ECO:0000313" key="5">
    <source>
        <dbReference type="Proteomes" id="UP000734854"/>
    </source>
</evidence>
<dbReference type="OrthoDB" id="646981at2759"/>
<keyword evidence="2" id="KW-0804">Transcription</keyword>
<keyword evidence="5" id="KW-1185">Reference proteome</keyword>
<dbReference type="Proteomes" id="UP000734854">
    <property type="component" value="Unassembled WGS sequence"/>
</dbReference>
<keyword evidence="1" id="KW-0805">Transcription regulation</keyword>
<dbReference type="InterPro" id="IPR005202">
    <property type="entry name" value="TF_GRAS"/>
</dbReference>
<dbReference type="AlphaFoldDB" id="A0A8J5BK47"/>
<gene>
    <name evidence="4" type="ORF">ZIOFF_067540</name>
</gene>
<feature type="short sequence motif" description="VHIID" evidence="3">
    <location>
        <begin position="225"/>
        <end position="229"/>
    </location>
</feature>
<dbReference type="PROSITE" id="PS50985">
    <property type="entry name" value="GRAS"/>
    <property type="match status" value="1"/>
</dbReference>